<dbReference type="UniPathway" id="UPA00973"/>
<evidence type="ECO:0000259" key="8">
    <source>
        <dbReference type="Pfam" id="PF04613"/>
    </source>
</evidence>
<dbReference type="PATRIC" id="fig|86105.3.peg.852"/>
<dbReference type="CDD" id="cd03352">
    <property type="entry name" value="LbH_LpxD"/>
    <property type="match status" value="1"/>
</dbReference>
<dbReference type="Gene3D" id="2.160.10.10">
    <property type="entry name" value="Hexapeptide repeat proteins"/>
    <property type="match status" value="1"/>
</dbReference>
<dbReference type="PANTHER" id="PTHR43378:SF2">
    <property type="entry name" value="UDP-3-O-ACYLGLUCOSAMINE N-ACYLTRANSFERASE 1, MITOCHONDRIAL-RELATED"/>
    <property type="match status" value="1"/>
</dbReference>
<sequence>MEIAQRFNCEVIGDKNRIIKDIATLENAKEGDISFLYNPKYIEQIKTTKASACIIDEKNIPVAPPHLTLLVTDSSYVLYAKITSLFYGAANLIANISSTAVIAKSAKIGENVTIEDFAFVGENAEIGDNAYIGAHTYIGNGVKIGDNSTIHPQAYLTYCTIGSNCIIHSGVKIGQDGFGFAVGKEGAEKVLQLGSVIVGNNVEIGANTCIDRGTIEDTVIGDNTKIDNLVQLGHNVVIGKNCFVVAQVGIAGSTKIGDGVMIGGQAGIAGHLNIGDGAKIAAKSGVMQDVEREQMVGGAPAMNIRDWHRITAMLKKMIKGGGSKND</sequence>
<dbReference type="GO" id="GO:0016020">
    <property type="term" value="C:membrane"/>
    <property type="evidence" value="ECO:0007669"/>
    <property type="project" value="GOC"/>
</dbReference>
<dbReference type="Pfam" id="PF14602">
    <property type="entry name" value="Hexapep_2"/>
    <property type="match status" value="1"/>
</dbReference>
<dbReference type="NCBIfam" id="TIGR01853">
    <property type="entry name" value="lipid_A_lpxD"/>
    <property type="match status" value="1"/>
</dbReference>
<accession>A0A0C1MT45</accession>
<comment type="function">
    <text evidence="7">Catalyzes the N-acylation of UDP-3-O-acylglucosamine using 3-hydroxyacyl-ACP as the acyl donor. Is involved in the biosynthesis of lipid A, a phosphorylated glycolipid that anchors the lipopolysaccharide to the outer membrane of the cell.</text>
</comment>
<comment type="pathway">
    <text evidence="7">Bacterial outer membrane biogenesis; LPS lipid A biosynthesis.</text>
</comment>
<dbReference type="InterPro" id="IPR020573">
    <property type="entry name" value="UDP_GlcNAc_AcTrfase_non-rep"/>
</dbReference>
<keyword evidence="2 7" id="KW-0441">Lipid A biosynthesis</keyword>
<evidence type="ECO:0000256" key="6">
    <source>
        <dbReference type="ARBA" id="ARBA00023315"/>
    </source>
</evidence>
<comment type="caution">
    <text evidence="9">The sequence shown here is derived from an EMBL/GenBank/DDBJ whole genome shotgun (WGS) entry which is preliminary data.</text>
</comment>
<dbReference type="EC" id="2.3.1.191" evidence="7"/>
<keyword evidence="1 7" id="KW-0444">Lipid biosynthesis</keyword>
<dbReference type="Pfam" id="PF00132">
    <property type="entry name" value="Hexapep"/>
    <property type="match status" value="3"/>
</dbReference>
<proteinExistence type="inferred from homology"/>
<evidence type="ECO:0000256" key="2">
    <source>
        <dbReference type="ARBA" id="ARBA00022556"/>
    </source>
</evidence>
<evidence type="ECO:0000256" key="4">
    <source>
        <dbReference type="ARBA" id="ARBA00022737"/>
    </source>
</evidence>
<evidence type="ECO:0000256" key="5">
    <source>
        <dbReference type="ARBA" id="ARBA00023098"/>
    </source>
</evidence>
<dbReference type="Pfam" id="PF04613">
    <property type="entry name" value="LpxD"/>
    <property type="match status" value="1"/>
</dbReference>
<dbReference type="STRING" id="86105.NF27_DT00510"/>
<keyword evidence="3 7" id="KW-0808">Transferase</keyword>
<dbReference type="GO" id="GO:0009245">
    <property type="term" value="P:lipid A biosynthetic process"/>
    <property type="evidence" value="ECO:0007669"/>
    <property type="project" value="UniProtKB-UniRule"/>
</dbReference>
<dbReference type="HAMAP" id="MF_00523">
    <property type="entry name" value="LpxD"/>
    <property type="match status" value="1"/>
</dbReference>
<evidence type="ECO:0000313" key="10">
    <source>
        <dbReference type="Proteomes" id="UP000031258"/>
    </source>
</evidence>
<dbReference type="InterPro" id="IPR001451">
    <property type="entry name" value="Hexapep"/>
</dbReference>
<dbReference type="SUPFAM" id="SSF51161">
    <property type="entry name" value="Trimeric LpxA-like enzymes"/>
    <property type="match status" value="1"/>
</dbReference>
<evidence type="ECO:0000256" key="3">
    <source>
        <dbReference type="ARBA" id="ARBA00022679"/>
    </source>
</evidence>
<dbReference type="GO" id="GO:0016410">
    <property type="term" value="F:N-acyltransferase activity"/>
    <property type="evidence" value="ECO:0007669"/>
    <property type="project" value="InterPro"/>
</dbReference>
<dbReference type="InterPro" id="IPR011004">
    <property type="entry name" value="Trimer_LpxA-like_sf"/>
</dbReference>
<gene>
    <name evidence="9" type="primary">lpxD_2</name>
    <name evidence="7" type="synonym">lpxD</name>
    <name evidence="9" type="ORF">NF27_DT00510</name>
</gene>
<dbReference type="NCBIfam" id="NF002060">
    <property type="entry name" value="PRK00892.1"/>
    <property type="match status" value="1"/>
</dbReference>
<feature type="domain" description="UDP-3-O-[3-hydroxymyristoyl] glucosamine N-acyltransferase non-repeat region" evidence="8">
    <location>
        <begin position="17"/>
        <end position="84"/>
    </location>
</feature>
<evidence type="ECO:0000313" key="9">
    <source>
        <dbReference type="EMBL" id="KIE05277.1"/>
    </source>
</evidence>
<keyword evidence="10" id="KW-1185">Reference proteome</keyword>
<dbReference type="PANTHER" id="PTHR43378">
    <property type="entry name" value="UDP-3-O-ACYLGLUCOSAMINE N-ACYLTRANSFERASE"/>
    <property type="match status" value="1"/>
</dbReference>
<evidence type="ECO:0000256" key="1">
    <source>
        <dbReference type="ARBA" id="ARBA00022516"/>
    </source>
</evidence>
<comment type="catalytic activity">
    <reaction evidence="7">
        <text>a UDP-3-O-[(3R)-3-hydroxyacyl]-alpha-D-glucosamine + a (3R)-hydroxyacyl-[ACP] = a UDP-2-N,3-O-bis[(3R)-3-hydroxyacyl]-alpha-D-glucosamine + holo-[ACP] + H(+)</text>
        <dbReference type="Rhea" id="RHEA:53836"/>
        <dbReference type="Rhea" id="RHEA-COMP:9685"/>
        <dbReference type="Rhea" id="RHEA-COMP:9945"/>
        <dbReference type="ChEBI" id="CHEBI:15378"/>
        <dbReference type="ChEBI" id="CHEBI:64479"/>
        <dbReference type="ChEBI" id="CHEBI:78827"/>
        <dbReference type="ChEBI" id="CHEBI:137740"/>
        <dbReference type="ChEBI" id="CHEBI:137748"/>
        <dbReference type="EC" id="2.3.1.191"/>
    </reaction>
</comment>
<dbReference type="InterPro" id="IPR007691">
    <property type="entry name" value="LpxD"/>
</dbReference>
<feature type="active site" description="Proton acceptor" evidence="7">
    <location>
        <position position="234"/>
    </location>
</feature>
<dbReference type="InterPro" id="IPR018357">
    <property type="entry name" value="Hexapep_transf_CS"/>
</dbReference>
<dbReference type="PROSITE" id="PS00101">
    <property type="entry name" value="HEXAPEP_TRANSFERASES"/>
    <property type="match status" value="2"/>
</dbReference>
<comment type="subunit">
    <text evidence="7">Homotrimer.</text>
</comment>
<comment type="similarity">
    <text evidence="7">Belongs to the transferase hexapeptide repeat family. LpxD subfamily.</text>
</comment>
<dbReference type="Proteomes" id="UP000031258">
    <property type="component" value="Unassembled WGS sequence"/>
</dbReference>
<keyword evidence="4 7" id="KW-0677">Repeat</keyword>
<dbReference type="Gene3D" id="3.40.1390.10">
    <property type="entry name" value="MurE/MurF, N-terminal domain"/>
    <property type="match status" value="1"/>
</dbReference>
<keyword evidence="5 7" id="KW-0443">Lipid metabolism</keyword>
<evidence type="ECO:0000256" key="7">
    <source>
        <dbReference type="HAMAP-Rule" id="MF_00523"/>
    </source>
</evidence>
<dbReference type="GO" id="GO:0103118">
    <property type="term" value="F:UDP-3-O-[(3R)-3-hydroxyacyl]-glucosamine N-acyltransferase activity"/>
    <property type="evidence" value="ECO:0007669"/>
    <property type="project" value="UniProtKB-EC"/>
</dbReference>
<dbReference type="AlphaFoldDB" id="A0A0C1MT45"/>
<keyword evidence="6 7" id="KW-0012">Acyltransferase</keyword>
<reference evidence="9 10" key="1">
    <citation type="submission" date="2014-11" db="EMBL/GenBank/DDBJ databases">
        <title>A Rickettsiales Symbiont of Amoebae With Ancient Features.</title>
        <authorList>
            <person name="Schulz F."/>
            <person name="Martijn J."/>
            <person name="Wascher F."/>
            <person name="Kostanjsek R."/>
            <person name="Ettema T.J."/>
            <person name="Horn M."/>
        </authorList>
    </citation>
    <scope>NUCLEOTIDE SEQUENCE [LARGE SCALE GENOMIC DNA]</scope>
    <source>
        <strain evidence="9 10">UWC36</strain>
    </source>
</reference>
<name>A0A0C1MT45_9RICK</name>
<protein>
    <recommendedName>
        <fullName evidence="7">UDP-3-O-acylglucosamine N-acyltransferase</fullName>
        <ecNumber evidence="7">2.3.1.191</ecNumber>
    </recommendedName>
</protein>
<dbReference type="EMBL" id="JSWE01000096">
    <property type="protein sequence ID" value="KIE05277.1"/>
    <property type="molecule type" value="Genomic_DNA"/>
</dbReference>
<organism evidence="9 10">
    <name type="scientific">Candidatus Jidaibacter acanthamoebae</name>
    <dbReference type="NCBI Taxonomy" id="86105"/>
    <lineage>
        <taxon>Bacteria</taxon>
        <taxon>Pseudomonadati</taxon>
        <taxon>Pseudomonadota</taxon>
        <taxon>Alphaproteobacteria</taxon>
        <taxon>Rickettsiales</taxon>
        <taxon>Candidatus Midichloriaceae</taxon>
        <taxon>Candidatus Jidaibacter</taxon>
    </lineage>
</organism>